<feature type="domain" description="HTH merR-type" evidence="6">
    <location>
        <begin position="3"/>
        <end position="71"/>
    </location>
</feature>
<dbReference type="PROSITE" id="PS50937">
    <property type="entry name" value="HTH_MERR_2"/>
    <property type="match status" value="1"/>
</dbReference>
<dbReference type="Proteomes" id="UP001597399">
    <property type="component" value="Unassembled WGS sequence"/>
</dbReference>
<keyword evidence="8" id="KW-1185">Reference proteome</keyword>
<dbReference type="RefSeq" id="WP_253060039.1">
    <property type="nucleotide sequence ID" value="NZ_JAMXWM010000005.1"/>
</dbReference>
<evidence type="ECO:0000259" key="6">
    <source>
        <dbReference type="PROSITE" id="PS50937"/>
    </source>
</evidence>
<comment type="caution">
    <text evidence="7">The sequence shown here is derived from an EMBL/GenBank/DDBJ whole genome shotgun (WGS) entry which is preliminary data.</text>
</comment>
<sequence length="137" mass="16411">MSAYSITEVSIKYNLPASTLRYYEDIGLIKDVKREGNKRIYSDDNLSRLDAIRCFKNTGMTIAELQTLFRYENQEHNLDKVIDLLENHCDRVANQLELLQNNQRHIKRKLNYYQDIRTAKQQHKSPPKWEDYHLDMF</sequence>
<organism evidence="7 8">
    <name type="scientific">Sporolactobacillus shoreicorticis</name>
    <dbReference type="NCBI Taxonomy" id="1923877"/>
    <lineage>
        <taxon>Bacteria</taxon>
        <taxon>Bacillati</taxon>
        <taxon>Bacillota</taxon>
        <taxon>Bacilli</taxon>
        <taxon>Bacillales</taxon>
        <taxon>Sporolactobacillaceae</taxon>
        <taxon>Sporolactobacillus</taxon>
    </lineage>
</organism>
<dbReference type="SMART" id="SM00422">
    <property type="entry name" value="HTH_MERR"/>
    <property type="match status" value="1"/>
</dbReference>
<protein>
    <submittedName>
        <fullName evidence="7">MerR family transcriptional regulator</fullName>
    </submittedName>
</protein>
<accession>A0ABW5S2W2</accession>
<evidence type="ECO:0000256" key="5">
    <source>
        <dbReference type="SAM" id="Coils"/>
    </source>
</evidence>
<keyword evidence="5" id="KW-0175">Coiled coil</keyword>
<keyword evidence="4" id="KW-0804">Transcription</keyword>
<evidence type="ECO:0000256" key="4">
    <source>
        <dbReference type="ARBA" id="ARBA00023163"/>
    </source>
</evidence>
<evidence type="ECO:0000256" key="3">
    <source>
        <dbReference type="ARBA" id="ARBA00023125"/>
    </source>
</evidence>
<feature type="coiled-coil region" evidence="5">
    <location>
        <begin position="82"/>
        <end position="109"/>
    </location>
</feature>
<name>A0ABW5S2W2_9BACL</name>
<evidence type="ECO:0000313" key="8">
    <source>
        <dbReference type="Proteomes" id="UP001597399"/>
    </source>
</evidence>
<proteinExistence type="predicted"/>
<dbReference type="Pfam" id="PF13411">
    <property type="entry name" value="MerR_1"/>
    <property type="match status" value="1"/>
</dbReference>
<dbReference type="Gene3D" id="1.10.1660.10">
    <property type="match status" value="1"/>
</dbReference>
<reference evidence="8" key="1">
    <citation type="journal article" date="2019" name="Int. J. Syst. Evol. Microbiol.">
        <title>The Global Catalogue of Microorganisms (GCM) 10K type strain sequencing project: providing services to taxonomists for standard genome sequencing and annotation.</title>
        <authorList>
            <consortium name="The Broad Institute Genomics Platform"/>
            <consortium name="The Broad Institute Genome Sequencing Center for Infectious Disease"/>
            <person name="Wu L."/>
            <person name="Ma J."/>
        </authorList>
    </citation>
    <scope>NUCLEOTIDE SEQUENCE [LARGE SCALE GENOMIC DNA]</scope>
    <source>
        <strain evidence="8">TISTR 2466</strain>
    </source>
</reference>
<dbReference type="PANTHER" id="PTHR30204">
    <property type="entry name" value="REDOX-CYCLING DRUG-SENSING TRANSCRIPTIONAL ACTIVATOR SOXR"/>
    <property type="match status" value="1"/>
</dbReference>
<evidence type="ECO:0000313" key="7">
    <source>
        <dbReference type="EMBL" id="MFD2693382.1"/>
    </source>
</evidence>
<gene>
    <name evidence="7" type="ORF">ACFSUE_07015</name>
</gene>
<dbReference type="SUPFAM" id="SSF46955">
    <property type="entry name" value="Putative DNA-binding domain"/>
    <property type="match status" value="1"/>
</dbReference>
<dbReference type="EMBL" id="JBHUMQ010000017">
    <property type="protein sequence ID" value="MFD2693382.1"/>
    <property type="molecule type" value="Genomic_DNA"/>
</dbReference>
<keyword evidence="3" id="KW-0238">DNA-binding</keyword>
<dbReference type="PANTHER" id="PTHR30204:SF69">
    <property type="entry name" value="MERR-FAMILY TRANSCRIPTIONAL REGULATOR"/>
    <property type="match status" value="1"/>
</dbReference>
<dbReference type="InterPro" id="IPR009061">
    <property type="entry name" value="DNA-bd_dom_put_sf"/>
</dbReference>
<evidence type="ECO:0000256" key="1">
    <source>
        <dbReference type="ARBA" id="ARBA00022491"/>
    </source>
</evidence>
<keyword evidence="1" id="KW-0678">Repressor</keyword>
<dbReference type="InterPro" id="IPR047057">
    <property type="entry name" value="MerR_fam"/>
</dbReference>
<evidence type="ECO:0000256" key="2">
    <source>
        <dbReference type="ARBA" id="ARBA00023015"/>
    </source>
</evidence>
<dbReference type="InterPro" id="IPR000551">
    <property type="entry name" value="MerR-type_HTH_dom"/>
</dbReference>
<dbReference type="CDD" id="cd01109">
    <property type="entry name" value="HTH_YyaN"/>
    <property type="match status" value="1"/>
</dbReference>
<keyword evidence="2" id="KW-0805">Transcription regulation</keyword>